<evidence type="ECO:0000313" key="3">
    <source>
        <dbReference type="EMBL" id="TQQ79440.1"/>
    </source>
</evidence>
<name>A0A544QLG6_9EURY</name>
<dbReference type="SUPFAM" id="SSF46785">
    <property type="entry name" value="Winged helix' DNA-binding domain"/>
    <property type="match status" value="1"/>
</dbReference>
<dbReference type="InterPro" id="IPR036388">
    <property type="entry name" value="WH-like_DNA-bd_sf"/>
</dbReference>
<dbReference type="InterPro" id="IPR057527">
    <property type="entry name" value="HVO_A0261-like_N"/>
</dbReference>
<dbReference type="AlphaFoldDB" id="A0A544QLG6"/>
<sequence length="293" mass="32491">MPSQSPNGFVITSSVRTEIVLRVAEGPQPTDTLLAEIDASDSAVYDALSTLRERGLLVESDDGWDLTAHGALVADSISAWQAAEGFLTTDPAFWKRHRLDVLPTEFRRRLPEIGDYEIIRDSPQDPNRSEDAAINVLESADHCELTTPYYSRRHQEAIPTHPETRLLVTREAIDISFQRYKDGHRDELNVLTPASIRLTDCQFASVVTDEMLKFELPTAGGATTQHDGATADRHDGSGTAEPRSDGSVTDTTAILLSETDAAVEFGRDLFEALWAESDPLGPYIERHFPELWE</sequence>
<protein>
    <recommendedName>
        <fullName evidence="2">HVO-A0261-like N-terminal domain-containing protein</fullName>
    </recommendedName>
</protein>
<dbReference type="InterPro" id="IPR036390">
    <property type="entry name" value="WH_DNA-bd_sf"/>
</dbReference>
<dbReference type="Pfam" id="PF25213">
    <property type="entry name" value="HVO_A0261_N"/>
    <property type="match status" value="1"/>
</dbReference>
<organism evidence="3 4">
    <name type="scientific">Halonotius roseus</name>
    <dbReference type="NCBI Taxonomy" id="2511997"/>
    <lineage>
        <taxon>Archaea</taxon>
        <taxon>Methanobacteriati</taxon>
        <taxon>Methanobacteriota</taxon>
        <taxon>Stenosarchaea group</taxon>
        <taxon>Halobacteria</taxon>
        <taxon>Halobacteriales</taxon>
        <taxon>Haloferacaceae</taxon>
        <taxon>Halonotius</taxon>
    </lineage>
</organism>
<keyword evidence="4" id="KW-1185">Reference proteome</keyword>
<feature type="domain" description="HVO-A0261-like N-terminal" evidence="2">
    <location>
        <begin position="9"/>
        <end position="79"/>
    </location>
</feature>
<feature type="region of interest" description="Disordered" evidence="1">
    <location>
        <begin position="219"/>
        <end position="249"/>
    </location>
</feature>
<accession>A0A544QLG6</accession>
<evidence type="ECO:0000259" key="2">
    <source>
        <dbReference type="Pfam" id="PF25213"/>
    </source>
</evidence>
<reference evidence="3 4" key="1">
    <citation type="submission" date="2019-02" db="EMBL/GenBank/DDBJ databases">
        <title>Halonotius sp. a new haloqrchaeon isolated from saline water.</title>
        <authorList>
            <person name="Duran-Viseras A."/>
            <person name="Sanchez-Porro C."/>
            <person name="Ventosa A."/>
        </authorList>
    </citation>
    <scope>NUCLEOTIDE SEQUENCE [LARGE SCALE GENOMIC DNA]</scope>
    <source>
        <strain evidence="3 4">F9-27</strain>
    </source>
</reference>
<gene>
    <name evidence="3" type="ORF">EWF95_10495</name>
</gene>
<comment type="caution">
    <text evidence="3">The sequence shown here is derived from an EMBL/GenBank/DDBJ whole genome shotgun (WGS) entry which is preliminary data.</text>
</comment>
<evidence type="ECO:0000313" key="4">
    <source>
        <dbReference type="Proteomes" id="UP000315385"/>
    </source>
</evidence>
<evidence type="ECO:0000256" key="1">
    <source>
        <dbReference type="SAM" id="MobiDB-lite"/>
    </source>
</evidence>
<dbReference type="RefSeq" id="WP_142444030.1">
    <property type="nucleotide sequence ID" value="NZ_SESI01000003.1"/>
</dbReference>
<proteinExistence type="predicted"/>
<dbReference type="Gene3D" id="1.10.10.10">
    <property type="entry name" value="Winged helix-like DNA-binding domain superfamily/Winged helix DNA-binding domain"/>
    <property type="match status" value="1"/>
</dbReference>
<dbReference type="OrthoDB" id="11410at2157"/>
<dbReference type="EMBL" id="SESI01000003">
    <property type="protein sequence ID" value="TQQ79440.1"/>
    <property type="molecule type" value="Genomic_DNA"/>
</dbReference>
<dbReference type="Proteomes" id="UP000315385">
    <property type="component" value="Unassembled WGS sequence"/>
</dbReference>